<dbReference type="InterPro" id="IPR035570">
    <property type="entry name" value="UPF0234_N"/>
</dbReference>
<dbReference type="STRING" id="1121877.FEAC_04310"/>
<dbReference type="PANTHER" id="PTHR30476:SF0">
    <property type="entry name" value="UPF0234 PROTEIN YAJQ"/>
    <property type="match status" value="1"/>
</dbReference>
<reference evidence="4 5" key="1">
    <citation type="submission" date="2015-01" db="EMBL/GenBank/DDBJ databases">
        <title>Draft genome of the acidophilic iron oxidizer Ferrimicrobium acidiphilum strain T23.</title>
        <authorList>
            <person name="Poehlein A."/>
            <person name="Eisen S."/>
            <person name="Schloemann M."/>
            <person name="Johnson B.D."/>
            <person name="Daniel R."/>
            <person name="Muehling M."/>
        </authorList>
    </citation>
    <scope>NUCLEOTIDE SEQUENCE [LARGE SCALE GENOMIC DNA]</scope>
    <source>
        <strain evidence="4 5">T23</strain>
    </source>
</reference>
<dbReference type="Pfam" id="PF04461">
    <property type="entry name" value="YajQ"/>
    <property type="match status" value="1"/>
</dbReference>
<comment type="function">
    <text evidence="3">Nucleotide-binding protein.</text>
</comment>
<evidence type="ECO:0000313" key="5">
    <source>
        <dbReference type="Proteomes" id="UP000032336"/>
    </source>
</evidence>
<gene>
    <name evidence="4" type="ORF">FEAC_04310</name>
</gene>
<accession>A0A0D8FYQ6</accession>
<dbReference type="Gene3D" id="3.30.70.990">
    <property type="entry name" value="YajQ-like, domain 2"/>
    <property type="match status" value="1"/>
</dbReference>
<dbReference type="Gene3D" id="3.30.70.860">
    <property type="match status" value="1"/>
</dbReference>
<dbReference type="InterPro" id="IPR035571">
    <property type="entry name" value="UPF0234-like_C"/>
</dbReference>
<name>A0A0D8FYQ6_9ACTN</name>
<sequence>MPSFDVVSEIDIQEVKNAVDQASREITTRFDFKNTDSSIVFNENDLLITLASSTPDRLKAVMTVLEERLVKRSVSLKALDRQKVEDASKGTVRQAIRLVSGLDGDRAKQVTQAIKAMGMKGIQAQIQGDQVRVTGKKRDDLQAVMGQLKEQVADIPLQFVNFRD</sequence>
<keyword evidence="1 3" id="KW-0547">Nucleotide-binding</keyword>
<dbReference type="GeneID" id="78371757"/>
<dbReference type="OrthoDB" id="9801447at2"/>
<dbReference type="GO" id="GO:0005829">
    <property type="term" value="C:cytosol"/>
    <property type="evidence" value="ECO:0007669"/>
    <property type="project" value="TreeGrafter"/>
</dbReference>
<evidence type="ECO:0000256" key="3">
    <source>
        <dbReference type="HAMAP-Rule" id="MF_00632"/>
    </source>
</evidence>
<comment type="similarity">
    <text evidence="2 3">Belongs to the YajQ family.</text>
</comment>
<dbReference type="Proteomes" id="UP000032336">
    <property type="component" value="Unassembled WGS sequence"/>
</dbReference>
<evidence type="ECO:0000256" key="2">
    <source>
        <dbReference type="ARBA" id="ARBA00093450"/>
    </source>
</evidence>
<organism evidence="4 5">
    <name type="scientific">Ferrimicrobium acidiphilum DSM 19497</name>
    <dbReference type="NCBI Taxonomy" id="1121877"/>
    <lineage>
        <taxon>Bacteria</taxon>
        <taxon>Bacillati</taxon>
        <taxon>Actinomycetota</taxon>
        <taxon>Acidimicrobiia</taxon>
        <taxon>Acidimicrobiales</taxon>
        <taxon>Acidimicrobiaceae</taxon>
        <taxon>Ferrimicrobium</taxon>
    </lineage>
</organism>
<dbReference type="RefSeq" id="WP_035389079.1">
    <property type="nucleotide sequence ID" value="NZ_JQKF01000009.1"/>
</dbReference>
<dbReference type="SUPFAM" id="SSF89963">
    <property type="entry name" value="YajQ-like"/>
    <property type="match status" value="2"/>
</dbReference>
<evidence type="ECO:0000256" key="1">
    <source>
        <dbReference type="ARBA" id="ARBA00022741"/>
    </source>
</evidence>
<dbReference type="GO" id="GO:0000166">
    <property type="term" value="F:nucleotide binding"/>
    <property type="evidence" value="ECO:0007669"/>
    <property type="project" value="UniProtKB-UniRule"/>
</dbReference>
<dbReference type="InterPro" id="IPR007551">
    <property type="entry name" value="YajQ/Smlt4090-like"/>
</dbReference>
<dbReference type="eggNOG" id="COG1666">
    <property type="taxonomic scope" value="Bacteria"/>
</dbReference>
<dbReference type="EMBL" id="JXUW01000003">
    <property type="protein sequence ID" value="KJE77687.1"/>
    <property type="molecule type" value="Genomic_DNA"/>
</dbReference>
<dbReference type="NCBIfam" id="NF003819">
    <property type="entry name" value="PRK05412.1"/>
    <property type="match status" value="1"/>
</dbReference>
<protein>
    <recommendedName>
        <fullName evidence="3">Nucleotide-binding protein FEAC_04310</fullName>
    </recommendedName>
</protein>
<keyword evidence="5" id="KW-1185">Reference proteome</keyword>
<dbReference type="PANTHER" id="PTHR30476">
    <property type="entry name" value="UPF0234 PROTEIN YAJQ"/>
    <property type="match status" value="1"/>
</dbReference>
<dbReference type="InterPro" id="IPR036183">
    <property type="entry name" value="YajQ-like_sf"/>
</dbReference>
<comment type="caution">
    <text evidence="4">The sequence shown here is derived from an EMBL/GenBank/DDBJ whole genome shotgun (WGS) entry which is preliminary data.</text>
</comment>
<dbReference type="HAMAP" id="MF_00632">
    <property type="entry name" value="UPF0234"/>
    <property type="match status" value="1"/>
</dbReference>
<dbReference type="AlphaFoldDB" id="A0A0D8FYQ6"/>
<proteinExistence type="inferred from homology"/>
<evidence type="ECO:0000313" key="4">
    <source>
        <dbReference type="EMBL" id="KJE77687.1"/>
    </source>
</evidence>
<dbReference type="CDD" id="cd11740">
    <property type="entry name" value="YajQ_like"/>
    <property type="match status" value="1"/>
</dbReference>